<dbReference type="Pfam" id="PF13508">
    <property type="entry name" value="Acetyltransf_7"/>
    <property type="match status" value="1"/>
</dbReference>
<evidence type="ECO:0000259" key="3">
    <source>
        <dbReference type="PROSITE" id="PS51186"/>
    </source>
</evidence>
<dbReference type="Proteomes" id="UP000217881">
    <property type="component" value="Unassembled WGS sequence"/>
</dbReference>
<dbReference type="PANTHER" id="PTHR43800">
    <property type="entry name" value="PEPTIDYL-LYSINE N-ACETYLTRANSFERASE YJAB"/>
    <property type="match status" value="1"/>
</dbReference>
<dbReference type="CDD" id="cd04301">
    <property type="entry name" value="NAT_SF"/>
    <property type="match status" value="1"/>
</dbReference>
<protein>
    <submittedName>
        <fullName evidence="4">Acetyltransferase</fullName>
    </submittedName>
</protein>
<reference evidence="4 5" key="1">
    <citation type="journal article" date="2017" name="Elife">
        <title>Extensive horizontal gene transfer in cheese-associated bacteria.</title>
        <authorList>
            <person name="Bonham K.S."/>
            <person name="Wolfe B.E."/>
            <person name="Dutton R.J."/>
        </authorList>
    </citation>
    <scope>NUCLEOTIDE SEQUENCE [LARGE SCALE GENOMIC DNA]</scope>
    <source>
        <strain evidence="4 5">738_8</strain>
    </source>
</reference>
<dbReference type="InterPro" id="IPR000182">
    <property type="entry name" value="GNAT_dom"/>
</dbReference>
<sequence>MSSREKPTMPALSLRPSIGAAEYPALVAIWRSAVDATHDFLADAHRDEIESHLQSDYFPAVAISVAEIDGQPVGFSGVLDGNLEMLFVDATQRGGRIGTALLSHAITEHGVTKVDVNEQNVSAAGFYAHRGFEVVGRSETDEAGRPYPLLHLRLNRPS</sequence>
<dbReference type="InterPro" id="IPR016181">
    <property type="entry name" value="Acyl_CoA_acyltransferase"/>
</dbReference>
<dbReference type="NCBIfam" id="NF007807">
    <property type="entry name" value="PRK10514.1"/>
    <property type="match status" value="1"/>
</dbReference>
<feature type="domain" description="N-acetyltransferase" evidence="3">
    <location>
        <begin position="12"/>
        <end position="157"/>
    </location>
</feature>
<dbReference type="GO" id="GO:0016747">
    <property type="term" value="F:acyltransferase activity, transferring groups other than amino-acyl groups"/>
    <property type="evidence" value="ECO:0007669"/>
    <property type="project" value="InterPro"/>
</dbReference>
<comment type="caution">
    <text evidence="4">The sequence shown here is derived from an EMBL/GenBank/DDBJ whole genome shotgun (WGS) entry which is preliminary data.</text>
</comment>
<accession>A0A2A3ZPR1</accession>
<keyword evidence="1 4" id="KW-0808">Transferase</keyword>
<dbReference type="PROSITE" id="PS51186">
    <property type="entry name" value="GNAT"/>
    <property type="match status" value="1"/>
</dbReference>
<dbReference type="PANTHER" id="PTHR43800:SF1">
    <property type="entry name" value="PEPTIDYL-LYSINE N-ACETYLTRANSFERASE YJAB"/>
    <property type="match status" value="1"/>
</dbReference>
<dbReference type="AlphaFoldDB" id="A0A2A3ZPR1"/>
<evidence type="ECO:0000256" key="2">
    <source>
        <dbReference type="ARBA" id="ARBA00023315"/>
    </source>
</evidence>
<name>A0A2A3ZPR1_BREAU</name>
<dbReference type="Gene3D" id="3.40.630.30">
    <property type="match status" value="1"/>
</dbReference>
<dbReference type="EMBL" id="NRHA01000012">
    <property type="protein sequence ID" value="PCC53660.1"/>
    <property type="molecule type" value="Genomic_DNA"/>
</dbReference>
<gene>
    <name evidence="4" type="ORF">CIK59_10295</name>
</gene>
<evidence type="ECO:0000313" key="4">
    <source>
        <dbReference type="EMBL" id="PCC53660.1"/>
    </source>
</evidence>
<organism evidence="4 5">
    <name type="scientific">Brevibacterium aurantiacum</name>
    <dbReference type="NCBI Taxonomy" id="273384"/>
    <lineage>
        <taxon>Bacteria</taxon>
        <taxon>Bacillati</taxon>
        <taxon>Actinomycetota</taxon>
        <taxon>Actinomycetes</taxon>
        <taxon>Micrococcales</taxon>
        <taxon>Brevibacteriaceae</taxon>
        <taxon>Brevibacterium</taxon>
    </lineage>
</organism>
<keyword evidence="2" id="KW-0012">Acyltransferase</keyword>
<dbReference type="SUPFAM" id="SSF55729">
    <property type="entry name" value="Acyl-CoA N-acyltransferases (Nat)"/>
    <property type="match status" value="1"/>
</dbReference>
<proteinExistence type="predicted"/>
<evidence type="ECO:0000313" key="5">
    <source>
        <dbReference type="Proteomes" id="UP000217881"/>
    </source>
</evidence>
<evidence type="ECO:0000256" key="1">
    <source>
        <dbReference type="ARBA" id="ARBA00022679"/>
    </source>
</evidence>